<keyword evidence="7" id="KW-0539">Nucleus</keyword>
<feature type="region of interest" description="Disordered" evidence="9">
    <location>
        <begin position="1"/>
        <end position="47"/>
    </location>
</feature>
<evidence type="ECO:0000313" key="12">
    <source>
        <dbReference type="Proteomes" id="UP001310890"/>
    </source>
</evidence>
<dbReference type="Proteomes" id="UP001310890">
    <property type="component" value="Unassembled WGS sequence"/>
</dbReference>
<dbReference type="GO" id="GO:0000812">
    <property type="term" value="C:Swr1 complex"/>
    <property type="evidence" value="ECO:0007669"/>
    <property type="project" value="TreeGrafter"/>
</dbReference>
<name>A0AAN7YF71_9PEZI</name>
<evidence type="ECO:0000256" key="5">
    <source>
        <dbReference type="ARBA" id="ARBA00023015"/>
    </source>
</evidence>
<sequence length="460" mass="51282">MTSGADIRAALGSDFAPSITPSLPRATPTQLSQAIPKNSSQPRRHKRNLLVARRGGKAVRWSYESTPVSSRRDQLQFRRWRRPKKDEEPEPFVKFAKYDVRAECPEYDAEIYEAHLTHADWTKDETDALIEAYSDSYGKWPIIVDRYDSGQPRTMEDLKARFYGVSATVLALTTPIHSMTGPQYTLYETLRNFDPAKEASRKKLAEGHLQRRQTEVDEETVLLGELQRIMINQANLDSEREDLRRRLDHPVAGSAGYQYHTSQALTQLWQQLLQTDRMKKNQRLRATGKLSCNNEAVSRHDANIASGNPVFDGLPGATPTSARPRDSIAGIPDSGAGSSRRPTRDSLPSATTPGSALPIDMSKADLERFGVVVAQDKTASGITFASDRLTKPRIAKSTLQTDKIATILTHAGVPDLIGLPTPKVIEQFDAIMAKVHTLLDMRKLAEKEEQEIRVRSAEAA</sequence>
<evidence type="ECO:0000313" key="11">
    <source>
        <dbReference type="EMBL" id="KAK5110707.1"/>
    </source>
</evidence>
<evidence type="ECO:0000256" key="2">
    <source>
        <dbReference type="ARBA" id="ARBA00006918"/>
    </source>
</evidence>
<comment type="caution">
    <text evidence="11">The sequence shown here is derived from an EMBL/GenBank/DDBJ whole genome shotgun (WGS) entry which is preliminary data.</text>
</comment>
<feature type="compositionally biased region" description="Polar residues" evidence="9">
    <location>
        <begin position="27"/>
        <end position="41"/>
    </location>
</feature>
<dbReference type="GO" id="GO:0006338">
    <property type="term" value="P:chromatin remodeling"/>
    <property type="evidence" value="ECO:0007669"/>
    <property type="project" value="InterPro"/>
</dbReference>
<evidence type="ECO:0000256" key="9">
    <source>
        <dbReference type="SAM" id="MobiDB-lite"/>
    </source>
</evidence>
<protein>
    <recommendedName>
        <fullName evidence="3">SWR1-complex protein 4</fullName>
    </recommendedName>
</protein>
<dbReference type="InterPro" id="IPR032563">
    <property type="entry name" value="DAMP1_SANT-like"/>
</dbReference>
<feature type="domain" description="Myb-like" evidence="10">
    <location>
        <begin position="117"/>
        <end position="168"/>
    </location>
</feature>
<evidence type="ECO:0000256" key="8">
    <source>
        <dbReference type="ARBA" id="ARBA00025264"/>
    </source>
</evidence>
<evidence type="ECO:0000256" key="3">
    <source>
        <dbReference type="ARBA" id="ARBA00019132"/>
    </source>
</evidence>
<evidence type="ECO:0000259" key="10">
    <source>
        <dbReference type="SMART" id="SM00717"/>
    </source>
</evidence>
<accession>A0AAN7YF71</accession>
<keyword evidence="4" id="KW-0156">Chromatin regulator</keyword>
<keyword evidence="6" id="KW-0804">Transcription</keyword>
<dbReference type="InterPro" id="IPR001005">
    <property type="entry name" value="SANT/Myb"/>
</dbReference>
<dbReference type="PANTHER" id="PTHR12855:SF10">
    <property type="entry name" value="DNA METHYLTRANSFERASE 1-ASSOCIATED PROTEIN 1"/>
    <property type="match status" value="1"/>
</dbReference>
<evidence type="ECO:0000256" key="6">
    <source>
        <dbReference type="ARBA" id="ARBA00023163"/>
    </source>
</evidence>
<evidence type="ECO:0000256" key="4">
    <source>
        <dbReference type="ARBA" id="ARBA00022853"/>
    </source>
</evidence>
<dbReference type="EMBL" id="JAVRRL010000046">
    <property type="protein sequence ID" value="KAK5110707.1"/>
    <property type="molecule type" value="Genomic_DNA"/>
</dbReference>
<dbReference type="InterPro" id="IPR027109">
    <property type="entry name" value="Swc4/Dmap1"/>
</dbReference>
<dbReference type="GO" id="GO:0003714">
    <property type="term" value="F:transcription corepressor activity"/>
    <property type="evidence" value="ECO:0007669"/>
    <property type="project" value="TreeGrafter"/>
</dbReference>
<proteinExistence type="inferred from homology"/>
<gene>
    <name evidence="11" type="ORF">LTR62_005584</name>
</gene>
<evidence type="ECO:0000256" key="1">
    <source>
        <dbReference type="ARBA" id="ARBA00004123"/>
    </source>
</evidence>
<keyword evidence="5" id="KW-0805">Transcription regulation</keyword>
<evidence type="ECO:0000256" key="7">
    <source>
        <dbReference type="ARBA" id="ARBA00023242"/>
    </source>
</evidence>
<dbReference type="Gene3D" id="1.10.10.60">
    <property type="entry name" value="Homeodomain-like"/>
    <property type="match status" value="1"/>
</dbReference>
<organism evidence="11 12">
    <name type="scientific">Meristemomyces frigidus</name>
    <dbReference type="NCBI Taxonomy" id="1508187"/>
    <lineage>
        <taxon>Eukaryota</taxon>
        <taxon>Fungi</taxon>
        <taxon>Dikarya</taxon>
        <taxon>Ascomycota</taxon>
        <taxon>Pezizomycotina</taxon>
        <taxon>Dothideomycetes</taxon>
        <taxon>Dothideomycetidae</taxon>
        <taxon>Mycosphaerellales</taxon>
        <taxon>Teratosphaeriaceae</taxon>
        <taxon>Meristemomyces</taxon>
    </lineage>
</organism>
<dbReference type="GO" id="GO:0000122">
    <property type="term" value="P:negative regulation of transcription by RNA polymerase II"/>
    <property type="evidence" value="ECO:0007669"/>
    <property type="project" value="TreeGrafter"/>
</dbReference>
<dbReference type="AlphaFoldDB" id="A0AAN7YF71"/>
<dbReference type="GO" id="GO:0006281">
    <property type="term" value="P:DNA repair"/>
    <property type="evidence" value="ECO:0007669"/>
    <property type="project" value="InterPro"/>
</dbReference>
<dbReference type="PANTHER" id="PTHR12855">
    <property type="entry name" value="DNA METHYLTRANSFERASE 1-ASSOCIATED PROTEIN 1 FAMILY MEMBER"/>
    <property type="match status" value="1"/>
</dbReference>
<dbReference type="Pfam" id="PF16282">
    <property type="entry name" value="SANT_DAMP1_like"/>
    <property type="match status" value="1"/>
</dbReference>
<dbReference type="GO" id="GO:0035267">
    <property type="term" value="C:NuA4 histone acetyltransferase complex"/>
    <property type="evidence" value="ECO:0007669"/>
    <property type="project" value="InterPro"/>
</dbReference>
<comment type="subcellular location">
    <subcellularLocation>
        <location evidence="1">Nucleus</location>
    </subcellularLocation>
</comment>
<feature type="region of interest" description="Disordered" evidence="9">
    <location>
        <begin position="301"/>
        <end position="358"/>
    </location>
</feature>
<comment type="similarity">
    <text evidence="2">Belongs to the SWC4 family.</text>
</comment>
<comment type="function">
    <text evidence="8">Component of the SWR1 complex which mediates the ATP-dependent exchange of histone H2A for the H2A variant HZT1 leading to transcriptional regulation of selected genes by chromatin remodeling. Component of the NuA4 histone acetyltransferase complex which is involved in transcriptional activation of selected genes principally by acetylation of nucleosomal histone H4 and H2A. The NuA4 complex is also involved in DNA repair.</text>
</comment>
<dbReference type="SMART" id="SM00717">
    <property type="entry name" value="SANT"/>
    <property type="match status" value="1"/>
</dbReference>
<reference evidence="11" key="1">
    <citation type="submission" date="2023-08" db="EMBL/GenBank/DDBJ databases">
        <title>Black Yeasts Isolated from many extreme environments.</title>
        <authorList>
            <person name="Coleine C."/>
            <person name="Stajich J.E."/>
            <person name="Selbmann L."/>
        </authorList>
    </citation>
    <scope>NUCLEOTIDE SEQUENCE</scope>
    <source>
        <strain evidence="11">CCFEE 5401</strain>
    </source>
</reference>